<feature type="compositionally biased region" description="Low complexity" evidence="1">
    <location>
        <begin position="39"/>
        <end position="59"/>
    </location>
</feature>
<organism evidence="2 3">
    <name type="scientific">Deinococcus gobiensis (strain DSM 21396 / JCM 16679 / CGMCC 1.7299 / I-0)</name>
    <dbReference type="NCBI Taxonomy" id="745776"/>
    <lineage>
        <taxon>Bacteria</taxon>
        <taxon>Thermotogati</taxon>
        <taxon>Deinococcota</taxon>
        <taxon>Deinococci</taxon>
        <taxon>Deinococcales</taxon>
        <taxon>Deinococcaceae</taxon>
        <taxon>Deinococcus</taxon>
    </lineage>
</organism>
<geneLocation type="plasmid" evidence="2 3">
    <name>P2</name>
</geneLocation>
<dbReference type="PATRIC" id="fig|745776.4.peg.3427"/>
<feature type="region of interest" description="Disordered" evidence="1">
    <location>
        <begin position="1"/>
        <end position="59"/>
    </location>
</feature>
<protein>
    <recommendedName>
        <fullName evidence="4">PRTRC system protein F</fullName>
    </recommendedName>
</protein>
<evidence type="ECO:0008006" key="4">
    <source>
        <dbReference type="Google" id="ProtNLM"/>
    </source>
</evidence>
<name>H8H184_DEIGI</name>
<dbReference type="EMBL" id="CP002193">
    <property type="protein sequence ID" value="AFD27281.1"/>
    <property type="molecule type" value="Genomic_DNA"/>
</dbReference>
<evidence type="ECO:0000256" key="1">
    <source>
        <dbReference type="SAM" id="MobiDB-lite"/>
    </source>
</evidence>
<sequence>MPRTQPQPTPADPPRRASRTPRHRHIAPGSAPSPPPGDPADLGSPGDAGTRPHSAPALALPTLTAIRPLLYTQDVETYEEQHQGRLQAQSLYASLIRTLLGSLSPMPISPDDDLVERLHQALEELSPMADWGVEVQPGEHGGFEFRIEAHPGSYANLSRLHGVLQRLDDRVLPGILHAIERLSYGVAPSVGPHGAEGYAEYWWSLDRLSECELPERFEKDYDFTTRQTLVLARRLGLSHQWQVRDMTPWPYFRYALDTGGTIDLLEALGASPRADRMRPVLLQVADLLRECQTLRAQLPVMTDQEDEQCSSLLPAYAVYGVVPGAQCAVYEVMNEFLQSYMEGGEHEPCMVLHVDERPETHARLVQYLRTAPQLLQVLDRLRQVLVEAEAQC</sequence>
<evidence type="ECO:0000313" key="3">
    <source>
        <dbReference type="Proteomes" id="UP000007575"/>
    </source>
</evidence>
<dbReference type="KEGG" id="dgo:DGo_PB0012"/>
<gene>
    <name evidence="2" type="ordered locus">DGo_PB0012</name>
</gene>
<accession>H8H184</accession>
<dbReference type="AlphaFoldDB" id="H8H184"/>
<proteinExistence type="predicted"/>
<keyword evidence="2" id="KW-0614">Plasmid</keyword>
<dbReference type="Proteomes" id="UP000007575">
    <property type="component" value="Plasmid P2"/>
</dbReference>
<keyword evidence="3" id="KW-1185">Reference proteome</keyword>
<reference evidence="2 3" key="1">
    <citation type="journal article" date="2012" name="PLoS ONE">
        <title>Genome sequence and transcriptome analysis of the radioresistant bacterium Deinococcus gobiensis: insights into the extreme environmental adaptations.</title>
        <authorList>
            <person name="Yuan M."/>
            <person name="Chen M."/>
            <person name="Zhang W."/>
            <person name="Lu W."/>
            <person name="Wang J."/>
            <person name="Yang M."/>
            <person name="Zhao P."/>
            <person name="Tang R."/>
            <person name="Li X."/>
            <person name="Hao Y."/>
            <person name="Zhou Z."/>
            <person name="Zhan Y."/>
            <person name="Yu H."/>
            <person name="Teng C."/>
            <person name="Yan Y."/>
            <person name="Ping S."/>
            <person name="Wang Y."/>
            <person name="Lin M."/>
        </authorList>
    </citation>
    <scope>NUCLEOTIDE SEQUENCE [LARGE SCALE GENOMIC DNA]</scope>
    <source>
        <strain evidence="3">DSM 21396 / JCM 16679 / CGMCC 1.7299 / I-0</strain>
        <plasmid evidence="2">P2</plasmid>
    </source>
</reference>
<evidence type="ECO:0000313" key="2">
    <source>
        <dbReference type="EMBL" id="AFD27281.1"/>
    </source>
</evidence>
<feature type="compositionally biased region" description="Pro residues" evidence="1">
    <location>
        <begin position="1"/>
        <end position="12"/>
    </location>
</feature>
<feature type="compositionally biased region" description="Basic residues" evidence="1">
    <location>
        <begin position="16"/>
        <end position="26"/>
    </location>
</feature>
<dbReference type="HOGENOM" id="CLU_703427_0_0_0"/>